<feature type="region of interest" description="Disordered" evidence="1">
    <location>
        <begin position="881"/>
        <end position="914"/>
    </location>
</feature>
<evidence type="ECO:0000256" key="1">
    <source>
        <dbReference type="SAM" id="MobiDB-lite"/>
    </source>
</evidence>
<keyword evidence="3" id="KW-1185">Reference proteome</keyword>
<feature type="compositionally biased region" description="Low complexity" evidence="1">
    <location>
        <begin position="887"/>
        <end position="908"/>
    </location>
</feature>
<feature type="compositionally biased region" description="Acidic residues" evidence="1">
    <location>
        <begin position="82"/>
        <end position="96"/>
    </location>
</feature>
<comment type="caution">
    <text evidence="2">The sequence shown here is derived from an EMBL/GenBank/DDBJ whole genome shotgun (WGS) entry which is preliminary data.</text>
</comment>
<feature type="compositionally biased region" description="Low complexity" evidence="1">
    <location>
        <begin position="569"/>
        <end position="585"/>
    </location>
</feature>
<dbReference type="EMBL" id="BRXZ01001727">
    <property type="protein sequence ID" value="GMH77423.1"/>
    <property type="molecule type" value="Genomic_DNA"/>
</dbReference>
<protein>
    <submittedName>
        <fullName evidence="2">Uncharacterized protein</fullName>
    </submittedName>
</protein>
<accession>A0A9W7AYN9</accession>
<evidence type="ECO:0000313" key="2">
    <source>
        <dbReference type="EMBL" id="GMH77423.1"/>
    </source>
</evidence>
<dbReference type="AlphaFoldDB" id="A0A9W7AYN9"/>
<feature type="region of interest" description="Disordered" evidence="1">
    <location>
        <begin position="1"/>
        <end position="102"/>
    </location>
</feature>
<organism evidence="2 3">
    <name type="scientific">Triparma retinervis</name>
    <dbReference type="NCBI Taxonomy" id="2557542"/>
    <lineage>
        <taxon>Eukaryota</taxon>
        <taxon>Sar</taxon>
        <taxon>Stramenopiles</taxon>
        <taxon>Ochrophyta</taxon>
        <taxon>Bolidophyceae</taxon>
        <taxon>Parmales</taxon>
        <taxon>Triparmaceae</taxon>
        <taxon>Triparma</taxon>
    </lineage>
</organism>
<gene>
    <name evidence="2" type="ORF">TrRE_jg10147</name>
</gene>
<sequence length="1054" mass="115928">MSRTSSPHVREFFESPEVGSTPKHTTQGTQSQLVGDGEPIQPKVSLRKLSVTPAPLMSMARGRQGVGGGGSLRNQRQVSIAEGEEDALEEEGGQEENEARQGGGRIVLDDAGSFASPSEAVAAGAAAGAAEPLSPARSHIKSSSSSHQVLMSSSKSILSEASLLRSFVEQIKRDPDDRNLWVELGMSILKKKNAKKVDLTTGTLLLQLAAEDEAPHDVDKRGADLRDADFWMSLAKAHFSIWLKDGIMAQEDRLEKAKIACETAFGFNENVKNELVWEMLISILLYSGELDVAKKSLEKMLEMFPKHPKLSGIIVFHSMCSFGMGNNDDAAEFLKESLFGPPRPYSSFDICMLLGRVYDRCSEEEEGFQGDVVKQEVSELNMAMRARNRYMQAYKISHGIEDMDDVDRREVARWLGKFETWQALAEKCIDAGHFVYAVDAYQQALERGQEAKQNPKLWYELAKALFRSGNPPDAMVALKHANELIHDLNMKDAQIESTIENWRLREKEKERIQKEGALTLATILEKVGGYVRKKEAKENENAKAREDKQSTVQRRLSGRDNAAVEKAEATSSSTAAAAQVEASGADPQSNDIVVAGSSEDSLPEASVEVIPKRSESPTSTTYFEDEQTLGSMEGPNKGIWWDPAPTAPRRPYGLHIKNVVVAQLAGKVAKKKQLRKVLLEKMDLQVAEETKAKERELWDSHTGGEGGEAQSLPLWKQKHEEMDRKKAKINEKWKKARKQVSAAEAFKLRNDRKFHPSFDSVKGNVFKKHSVDRYKKLGYPSNTARKYQNYWTGKIEKLMKSMHSESELRKCMYEIRNHFPNVSNSSAFLALAESYGSVEEACAKLSNDQFVLETRLVGKVVDVSSYLADFIDDDDDISLGSGGGGSRAVSRARSSRGLSKGGRSSMELEGGGGMGEGGLGDGMSVISASTSLAALPNIGMLGKFANIGRRVPTAEGGKRTRRSQSNYMSALANPQLKSNRKSPVDLMVEHFSPERQHSPAVSVKLGGVIRSTQWGVNERTGKMKVSRSRLVTGGLGGGMGGKKLFSPVKALTWG</sequence>
<feature type="region of interest" description="Disordered" evidence="1">
    <location>
        <begin position="535"/>
        <end position="622"/>
    </location>
</feature>
<dbReference type="OrthoDB" id="165838at2759"/>
<dbReference type="SUPFAM" id="SSF48452">
    <property type="entry name" value="TPR-like"/>
    <property type="match status" value="1"/>
</dbReference>
<proteinExistence type="predicted"/>
<dbReference type="Gene3D" id="1.25.40.10">
    <property type="entry name" value="Tetratricopeptide repeat domain"/>
    <property type="match status" value="1"/>
</dbReference>
<name>A0A9W7AYN9_9STRA</name>
<reference evidence="2" key="1">
    <citation type="submission" date="2022-07" db="EMBL/GenBank/DDBJ databases">
        <title>Genome analysis of Parmales, a sister group of diatoms, reveals the evolutionary specialization of diatoms from phago-mixotrophs to photoautotrophs.</title>
        <authorList>
            <person name="Ban H."/>
            <person name="Sato S."/>
            <person name="Yoshikawa S."/>
            <person name="Kazumasa Y."/>
            <person name="Nakamura Y."/>
            <person name="Ichinomiya M."/>
            <person name="Saitoh K."/>
            <person name="Sato N."/>
            <person name="Blanc-Mathieu R."/>
            <person name="Endo H."/>
            <person name="Kuwata A."/>
            <person name="Ogata H."/>
        </authorList>
    </citation>
    <scope>NUCLEOTIDE SEQUENCE</scope>
</reference>
<dbReference type="Proteomes" id="UP001165082">
    <property type="component" value="Unassembled WGS sequence"/>
</dbReference>
<dbReference type="InterPro" id="IPR011990">
    <property type="entry name" value="TPR-like_helical_dom_sf"/>
</dbReference>
<feature type="compositionally biased region" description="Polar residues" evidence="1">
    <location>
        <begin position="22"/>
        <end position="33"/>
    </location>
</feature>
<feature type="compositionally biased region" description="Basic and acidic residues" evidence="1">
    <location>
        <begin position="535"/>
        <end position="549"/>
    </location>
</feature>
<evidence type="ECO:0000313" key="3">
    <source>
        <dbReference type="Proteomes" id="UP001165082"/>
    </source>
</evidence>